<dbReference type="HOGENOM" id="CLU_534227_0_0_1"/>
<dbReference type="AlphaFoldDB" id="A0A067SU39"/>
<dbReference type="EMBL" id="KL142383">
    <property type="protein sequence ID" value="KDR74401.1"/>
    <property type="molecule type" value="Genomic_DNA"/>
</dbReference>
<organism evidence="1 2">
    <name type="scientific">Galerina marginata (strain CBS 339.88)</name>
    <dbReference type="NCBI Taxonomy" id="685588"/>
    <lineage>
        <taxon>Eukaryota</taxon>
        <taxon>Fungi</taxon>
        <taxon>Dikarya</taxon>
        <taxon>Basidiomycota</taxon>
        <taxon>Agaricomycotina</taxon>
        <taxon>Agaricomycetes</taxon>
        <taxon>Agaricomycetidae</taxon>
        <taxon>Agaricales</taxon>
        <taxon>Agaricineae</taxon>
        <taxon>Strophariaceae</taxon>
        <taxon>Galerina</taxon>
    </lineage>
</organism>
<evidence type="ECO:0000313" key="1">
    <source>
        <dbReference type="EMBL" id="KDR74401.1"/>
    </source>
</evidence>
<evidence type="ECO:0000313" key="2">
    <source>
        <dbReference type="Proteomes" id="UP000027222"/>
    </source>
</evidence>
<keyword evidence="2" id="KW-1185">Reference proteome</keyword>
<sequence>MDKPAFTGTLVVNEVGPFYSTLQLVRCGIPIPANAVAVRVKEGKRQPLCIYIHPDDGVLETLFLTCDSDQDLSRFKIVHTPEKCNINLSIQGDQAVFRLRNPKYSGGFHIVPTAEELARILKASWNFFSELDRTVDFPDITQHIQVEVFELQMWSQSSTMEQHSWRSALHVNGLFTLQQGSSYGLKLTNNSCYNLYPTVQYFNPTNEFGFDTWYKPPCARSRLDAPLKKDGGSFIIGYGLGGSPPLVIPSSDQEGFGFLKVSLFSRPLDPFYEAQSFRSARYVYDSFKGPWTTIIKPIISCLPETPRPNPSSQPPQEELVITQAATVTNSATYFYSLLHSWPTLLKLNPQTSSVKMPNVQCSIILNKDAKKSILSSATGLKLLHHCPVLLCLKIFLPDSKLGFHGQGMKQKYTLQPDGSEIKMSIVATCENSNIHIIGPYCTISDNLSRGVASDTVDKFLLSASLCGMGDTAKLLSNLVQDAGRLHSVECLKGNISPEQVAKDSVAGDID</sequence>
<dbReference type="Proteomes" id="UP000027222">
    <property type="component" value="Unassembled WGS sequence"/>
</dbReference>
<reference evidence="2" key="1">
    <citation type="journal article" date="2014" name="Proc. Natl. Acad. Sci. U.S.A.">
        <title>Extensive sampling of basidiomycete genomes demonstrates inadequacy of the white-rot/brown-rot paradigm for wood decay fungi.</title>
        <authorList>
            <person name="Riley R."/>
            <person name="Salamov A.A."/>
            <person name="Brown D.W."/>
            <person name="Nagy L.G."/>
            <person name="Floudas D."/>
            <person name="Held B.W."/>
            <person name="Levasseur A."/>
            <person name="Lombard V."/>
            <person name="Morin E."/>
            <person name="Otillar R."/>
            <person name="Lindquist E.A."/>
            <person name="Sun H."/>
            <person name="LaButti K.M."/>
            <person name="Schmutz J."/>
            <person name="Jabbour D."/>
            <person name="Luo H."/>
            <person name="Baker S.E."/>
            <person name="Pisabarro A.G."/>
            <person name="Walton J.D."/>
            <person name="Blanchette R.A."/>
            <person name="Henrissat B."/>
            <person name="Martin F."/>
            <person name="Cullen D."/>
            <person name="Hibbett D.S."/>
            <person name="Grigoriev I.V."/>
        </authorList>
    </citation>
    <scope>NUCLEOTIDE SEQUENCE [LARGE SCALE GENOMIC DNA]</scope>
    <source>
        <strain evidence="2">CBS 339.88</strain>
    </source>
</reference>
<gene>
    <name evidence="1" type="ORF">GALMADRAFT_582760</name>
</gene>
<protein>
    <submittedName>
        <fullName evidence="1">Uncharacterized protein</fullName>
    </submittedName>
</protein>
<proteinExistence type="predicted"/>
<accession>A0A067SU39</accession>
<name>A0A067SU39_GALM3</name>